<feature type="compositionally biased region" description="Basic and acidic residues" evidence="4">
    <location>
        <begin position="41"/>
        <end position="54"/>
    </location>
</feature>
<feature type="region of interest" description="Disordered" evidence="4">
    <location>
        <begin position="31"/>
        <end position="61"/>
    </location>
</feature>
<keyword evidence="2 3" id="KW-0175">Coiled coil</keyword>
<feature type="coiled-coil region" evidence="3">
    <location>
        <begin position="62"/>
        <end position="171"/>
    </location>
</feature>
<dbReference type="PANTHER" id="PTHR32054">
    <property type="entry name" value="HEAVY CHAIN, PUTATIVE, EXPRESSED-RELATED-RELATED"/>
    <property type="match status" value="1"/>
</dbReference>
<name>A0ABD1QCP1_9LAMI</name>
<dbReference type="PANTHER" id="PTHR32054:SF31">
    <property type="entry name" value="PROTEIN WEAK CHLOROPLAST MOVEMENT UNDER BLUE LIGHT 1"/>
    <property type="match status" value="1"/>
</dbReference>
<dbReference type="EMBL" id="JBFOLJ010000015">
    <property type="protein sequence ID" value="KAL2473975.1"/>
    <property type="molecule type" value="Genomic_DNA"/>
</dbReference>
<gene>
    <name evidence="5" type="ORF">Fot_49711</name>
</gene>
<evidence type="ECO:0000256" key="3">
    <source>
        <dbReference type="SAM" id="Coils"/>
    </source>
</evidence>
<accession>A0ABD1QCP1</accession>
<evidence type="ECO:0000256" key="1">
    <source>
        <dbReference type="ARBA" id="ARBA00005485"/>
    </source>
</evidence>
<protein>
    <submittedName>
        <fullName evidence="5">Protein WEAK CHLOROPLAST MOVEMENT UNDER BLUE LIGHT 1</fullName>
    </submittedName>
</protein>
<dbReference type="AlphaFoldDB" id="A0ABD1QCP1"/>
<dbReference type="Proteomes" id="UP001604277">
    <property type="component" value="Unassembled WGS sequence"/>
</dbReference>
<evidence type="ECO:0000256" key="4">
    <source>
        <dbReference type="SAM" id="MobiDB-lite"/>
    </source>
</evidence>
<comment type="caution">
    <text evidence="5">The sequence shown here is derived from an EMBL/GenBank/DDBJ whole genome shotgun (WGS) entry which is preliminary data.</text>
</comment>
<comment type="similarity">
    <text evidence="1">Belongs to the WEB family.</text>
</comment>
<proteinExistence type="inferred from homology"/>
<evidence type="ECO:0000313" key="5">
    <source>
        <dbReference type="EMBL" id="KAL2473975.1"/>
    </source>
</evidence>
<sequence>MSSRLDMKSKLDTASALLKDLKAELAAYMESNSKQETVEEANLRDALEEPETKTHGSIKAAVASAGKELENTKLNIEKAKTKSDCLEVESASLKSELEKEKSGFVTFQQREGIASIAIASLENELNRIKSEILLKKLQEAAQDAEGAKALSQMAQAHLQEAKEEAEEAQAGPSTMESRLRVAQKEIESAKASEKVALAAINALQESESATNYEDSPAGLTLSLKEYYDLNKRVHEAEELANMKVADYSYTYITTLIYKVLIWDNWFSTTVGDLYGK</sequence>
<organism evidence="5 6">
    <name type="scientific">Forsythia ovata</name>
    <dbReference type="NCBI Taxonomy" id="205694"/>
    <lineage>
        <taxon>Eukaryota</taxon>
        <taxon>Viridiplantae</taxon>
        <taxon>Streptophyta</taxon>
        <taxon>Embryophyta</taxon>
        <taxon>Tracheophyta</taxon>
        <taxon>Spermatophyta</taxon>
        <taxon>Magnoliopsida</taxon>
        <taxon>eudicotyledons</taxon>
        <taxon>Gunneridae</taxon>
        <taxon>Pentapetalae</taxon>
        <taxon>asterids</taxon>
        <taxon>lamiids</taxon>
        <taxon>Lamiales</taxon>
        <taxon>Oleaceae</taxon>
        <taxon>Forsythieae</taxon>
        <taxon>Forsythia</taxon>
    </lineage>
</organism>
<evidence type="ECO:0000256" key="2">
    <source>
        <dbReference type="ARBA" id="ARBA00023054"/>
    </source>
</evidence>
<dbReference type="Pfam" id="PF05701">
    <property type="entry name" value="WEMBL"/>
    <property type="match status" value="1"/>
</dbReference>
<dbReference type="InterPro" id="IPR008545">
    <property type="entry name" value="Web"/>
</dbReference>
<keyword evidence="6" id="KW-1185">Reference proteome</keyword>
<evidence type="ECO:0000313" key="6">
    <source>
        <dbReference type="Proteomes" id="UP001604277"/>
    </source>
</evidence>
<reference evidence="6" key="1">
    <citation type="submission" date="2024-07" db="EMBL/GenBank/DDBJ databases">
        <title>Two chromosome-level genome assemblies of Korean endemic species Abeliophyllum distichum and Forsythia ovata (Oleaceae).</title>
        <authorList>
            <person name="Jang H."/>
        </authorList>
    </citation>
    <scope>NUCLEOTIDE SEQUENCE [LARGE SCALE GENOMIC DNA]</scope>
</reference>